<name>A0AAU7MLI6_9GAMM</name>
<gene>
    <name evidence="5" type="ORF">ABNF92_17915</name>
</gene>
<feature type="compositionally biased region" description="Low complexity" evidence="2">
    <location>
        <begin position="520"/>
        <end position="539"/>
    </location>
</feature>
<keyword evidence="3" id="KW-0472">Membrane</keyword>
<proteinExistence type="predicted"/>
<dbReference type="RefSeq" id="WP_349342913.1">
    <property type="nucleotide sequence ID" value="NZ_CP157802.1"/>
</dbReference>
<evidence type="ECO:0000256" key="1">
    <source>
        <dbReference type="PROSITE-ProRule" id="PRU00339"/>
    </source>
</evidence>
<dbReference type="SUPFAM" id="SSF53300">
    <property type="entry name" value="vWA-like"/>
    <property type="match status" value="1"/>
</dbReference>
<dbReference type="PANTHER" id="PTHR22550:SF14">
    <property type="entry name" value="VWFA DOMAIN-CONTAINING PROTEIN"/>
    <property type="match status" value="1"/>
</dbReference>
<keyword evidence="1" id="KW-0802">TPR repeat</keyword>
<dbReference type="AlphaFoldDB" id="A0AAU7MLI6"/>
<keyword evidence="3" id="KW-1133">Transmembrane helix</keyword>
<organism evidence="5">
    <name type="scientific">Marinobacter sp. MMG032</name>
    <dbReference type="NCBI Taxonomy" id="3158548"/>
    <lineage>
        <taxon>Bacteria</taxon>
        <taxon>Pseudomonadati</taxon>
        <taxon>Pseudomonadota</taxon>
        <taxon>Gammaproteobacteria</taxon>
        <taxon>Pseudomonadales</taxon>
        <taxon>Marinobacteraceae</taxon>
        <taxon>Marinobacter</taxon>
    </lineage>
</organism>
<dbReference type="Pfam" id="PF13432">
    <property type="entry name" value="TPR_16"/>
    <property type="match status" value="1"/>
</dbReference>
<dbReference type="Gene3D" id="3.40.50.410">
    <property type="entry name" value="von Willebrand factor, type A domain"/>
    <property type="match status" value="1"/>
</dbReference>
<dbReference type="Pfam" id="PF13519">
    <property type="entry name" value="VWA_2"/>
    <property type="match status" value="1"/>
</dbReference>
<dbReference type="SUPFAM" id="SSF48452">
    <property type="entry name" value="TPR-like"/>
    <property type="match status" value="1"/>
</dbReference>
<feature type="compositionally biased region" description="Low complexity" evidence="2">
    <location>
        <begin position="454"/>
        <end position="501"/>
    </location>
</feature>
<evidence type="ECO:0000259" key="4">
    <source>
        <dbReference type="Pfam" id="PF13519"/>
    </source>
</evidence>
<dbReference type="KEGG" id="mamm:ABNF92_17915"/>
<reference evidence="5" key="1">
    <citation type="submission" date="2024-05" db="EMBL/GenBank/DDBJ databases">
        <title>Draft Genome Sequences of Flagellimonas sp. MMG031 and Marinobacter sp. MMG032 Isolated from the dinoflagellate Symbiodinium pilosum.</title>
        <authorList>
            <person name="Shikuma N.J."/>
            <person name="Farrell M.V."/>
        </authorList>
    </citation>
    <scope>NUCLEOTIDE SEQUENCE</scope>
    <source>
        <strain evidence="5">MMG032</strain>
    </source>
</reference>
<feature type="domain" description="VWFA" evidence="4">
    <location>
        <begin position="96"/>
        <end position="202"/>
    </location>
</feature>
<dbReference type="SMART" id="SM00028">
    <property type="entry name" value="TPR"/>
    <property type="match status" value="1"/>
</dbReference>
<dbReference type="EMBL" id="CP157802">
    <property type="protein sequence ID" value="XBQ19301.1"/>
    <property type="molecule type" value="Genomic_DNA"/>
</dbReference>
<dbReference type="Gene3D" id="1.25.40.10">
    <property type="entry name" value="Tetratricopeptide repeat domain"/>
    <property type="match status" value="1"/>
</dbReference>
<feature type="region of interest" description="Disordered" evidence="2">
    <location>
        <begin position="454"/>
        <end position="603"/>
    </location>
</feature>
<dbReference type="PROSITE" id="PS50005">
    <property type="entry name" value="TPR"/>
    <property type="match status" value="1"/>
</dbReference>
<evidence type="ECO:0000256" key="2">
    <source>
        <dbReference type="SAM" id="MobiDB-lite"/>
    </source>
</evidence>
<evidence type="ECO:0000313" key="5">
    <source>
        <dbReference type="EMBL" id="XBQ19301.1"/>
    </source>
</evidence>
<feature type="compositionally biased region" description="Polar residues" evidence="2">
    <location>
        <begin position="508"/>
        <end position="519"/>
    </location>
</feature>
<evidence type="ECO:0000256" key="3">
    <source>
        <dbReference type="SAM" id="Phobius"/>
    </source>
</evidence>
<sequence>MWADFHFLRPFWLLLLLLLPILYLAFRQMRLGDSGWSRLIPARLLSPLIRHNDSSGKTAKSPLAPATAALIILSLALAGPAWREAPTPLKQPGDSLVIALDLSLSMLATDVEPDRLTQAKRKIRDILALREGSLTGLLVFSGDAHVVTPLTDDGRTIEGMLNVLDPVIMPATGNRADLAVARAKELLQQGAPGEGRILLITDDINDRYTGMIRDTLSGTGYALNTLVVGTEEGGPIPLARRGFIRENDDIVISRANPQALSQLAGSTGGRSHELTLDDTDIHSLNLSPKDSDDWQESEEGLTVSRWQDDGYWLLWLALPLVLLGWRRGAFSALALILLPVWPQPAAAISWDDLWQREDQRAPKLIEKSPEAAARQLEDPEWRGSALYRSGQFESAAQAFARSQGPRASYNRGNALARAGKLQEALAAYDTALEQAPDMEDARHNRKIVEELLNQQQQDQEGGQQDSSDSSSNEENQGNRQQSRQNQDGNGESESSSGSGNNQQRDPRNGQTASGNEDSANNQGDEQNQQEPGEQGNPEQASGEGESTAGQAQAPAPISETPLTQSQEQWLRRVPDNPGGLLQRKFLQQYQQRQTPSDEGDTPW</sequence>
<dbReference type="InterPro" id="IPR002035">
    <property type="entry name" value="VWF_A"/>
</dbReference>
<dbReference type="InterPro" id="IPR050768">
    <property type="entry name" value="UPF0353/GerABKA_families"/>
</dbReference>
<dbReference type="InterPro" id="IPR019734">
    <property type="entry name" value="TPR_rpt"/>
</dbReference>
<feature type="compositionally biased region" description="Low complexity" evidence="2">
    <location>
        <begin position="580"/>
        <end position="593"/>
    </location>
</feature>
<accession>A0AAU7MLI6</accession>
<dbReference type="PANTHER" id="PTHR22550">
    <property type="entry name" value="SPORE GERMINATION PROTEIN"/>
    <property type="match status" value="1"/>
</dbReference>
<feature type="transmembrane region" description="Helical" evidence="3">
    <location>
        <begin position="6"/>
        <end position="26"/>
    </location>
</feature>
<keyword evidence="3" id="KW-0812">Transmembrane</keyword>
<dbReference type="InterPro" id="IPR011990">
    <property type="entry name" value="TPR-like_helical_dom_sf"/>
</dbReference>
<protein>
    <submittedName>
        <fullName evidence="5">VWA domain-containing protein</fullName>
    </submittedName>
</protein>
<dbReference type="InterPro" id="IPR036465">
    <property type="entry name" value="vWFA_dom_sf"/>
</dbReference>
<feature type="repeat" description="TPR" evidence="1">
    <location>
        <begin position="405"/>
        <end position="438"/>
    </location>
</feature>